<evidence type="ECO:0000259" key="3">
    <source>
        <dbReference type="Pfam" id="PF07282"/>
    </source>
</evidence>
<dbReference type="NCBIfam" id="TIGR01766">
    <property type="entry name" value="IS200/IS605 family accessory protein TnpB-like domain"/>
    <property type="match status" value="1"/>
</dbReference>
<sequence length="456" mass="52481">MRVTKTLEVKLFDPNTHKREKFRETYREFQKALNDAFDSDCGTQSEANDVVVDYDLSGYAKNALKKYVPQLVRDGTQELDDGHPVRFTNEGVRIDHKPQNATEWYVKIPHHEDYHLWCPATINPEQRDWIEAIYNDDAELGEVRMFPRGDEWHLHLTVHREVEDADVSESCTPIGVDIGETALATVCHLDEFGSPTTPKIFSREGSRVRELREEYFTTSRRLQERGSEKLLEKRGDKIWRRIDDIVHTVTRRVVEYAERFEDGVLVLEDLTYLRENMDYGAYMNRRLHGWAYAQIHAQIRYKAEEKGIPAETVNPRDTSKRCHECGEEGSRPHQATFRCTNNDCWVSEFQADVNGATNIARRYLENRRFSTSTRIPDSLDLHGESRQQKTGGDDSVEDGAVASVSSPPSELRSETELTQPQDSPTEGETRPTTFARRCLASHPDAERLETLETDAS</sequence>
<keyword evidence="5" id="KW-1185">Reference proteome</keyword>
<organism evidence="4 5">
    <name type="scientific">Halorutilus salinus</name>
    <dbReference type="NCBI Taxonomy" id="2487751"/>
    <lineage>
        <taxon>Archaea</taxon>
        <taxon>Methanobacteriati</taxon>
        <taxon>Methanobacteriota</taxon>
        <taxon>Stenosarchaea group</taxon>
        <taxon>Halobacteria</taxon>
        <taxon>Halorutilales</taxon>
        <taxon>Halorutilaceae</taxon>
        <taxon>Halorutilus</taxon>
    </lineage>
</organism>
<accession>A0A9Q4GFG2</accession>
<proteinExistence type="predicted"/>
<dbReference type="AlphaFoldDB" id="A0A9Q4GFG2"/>
<gene>
    <name evidence="4" type="ORF">EGH25_01955</name>
</gene>
<reference evidence="4" key="1">
    <citation type="submission" date="2022-09" db="EMBL/GenBank/DDBJ databases">
        <title>Haloadaptaus new haloarchaeum isolated from saline soil.</title>
        <authorList>
            <person name="Duran-Viseras A."/>
            <person name="Sanchez-Porro C."/>
            <person name="Ventosa A."/>
        </authorList>
    </citation>
    <scope>NUCLEOTIDE SEQUENCE</scope>
    <source>
        <strain evidence="4">F3-133</strain>
    </source>
</reference>
<dbReference type="Proteomes" id="UP001149411">
    <property type="component" value="Unassembled WGS sequence"/>
</dbReference>
<dbReference type="PANTHER" id="PTHR30405">
    <property type="entry name" value="TRANSPOSASE"/>
    <property type="match status" value="1"/>
</dbReference>
<evidence type="ECO:0000313" key="5">
    <source>
        <dbReference type="Proteomes" id="UP001149411"/>
    </source>
</evidence>
<evidence type="ECO:0000313" key="4">
    <source>
        <dbReference type="EMBL" id="MCX2818119.1"/>
    </source>
</evidence>
<dbReference type="GO" id="GO:0003677">
    <property type="term" value="F:DNA binding"/>
    <property type="evidence" value="ECO:0007669"/>
    <property type="project" value="UniProtKB-KW"/>
</dbReference>
<feature type="compositionally biased region" description="Basic and acidic residues" evidence="2">
    <location>
        <begin position="377"/>
        <end position="387"/>
    </location>
</feature>
<name>A0A9Q4GFG2_9EURY</name>
<dbReference type="InterPro" id="IPR051399">
    <property type="entry name" value="RNA-guided_DNA_endo/Transpos"/>
</dbReference>
<feature type="compositionally biased region" description="Basic and acidic residues" evidence="2">
    <location>
        <begin position="317"/>
        <end position="331"/>
    </location>
</feature>
<feature type="region of interest" description="Disordered" evidence="2">
    <location>
        <begin position="308"/>
        <end position="333"/>
    </location>
</feature>
<comment type="caution">
    <text evidence="4">The sequence shown here is derived from an EMBL/GenBank/DDBJ whole genome shotgun (WGS) entry which is preliminary data.</text>
</comment>
<keyword evidence="1" id="KW-0238">DNA-binding</keyword>
<dbReference type="EMBL" id="RKLV01000002">
    <property type="protein sequence ID" value="MCX2818119.1"/>
    <property type="molecule type" value="Genomic_DNA"/>
</dbReference>
<protein>
    <submittedName>
        <fullName evidence="4">Transposase</fullName>
    </submittedName>
</protein>
<feature type="domain" description="Cas12f1-like TNB" evidence="3">
    <location>
        <begin position="292"/>
        <end position="359"/>
    </location>
</feature>
<dbReference type="RefSeq" id="WP_266085790.1">
    <property type="nucleotide sequence ID" value="NZ_RKLV01000002.1"/>
</dbReference>
<feature type="compositionally biased region" description="Polar residues" evidence="2">
    <location>
        <begin position="416"/>
        <end position="432"/>
    </location>
</feature>
<dbReference type="NCBIfam" id="NF040570">
    <property type="entry name" value="guided_TnpB"/>
    <property type="match status" value="1"/>
</dbReference>
<dbReference type="PANTHER" id="PTHR30405:SF21">
    <property type="entry name" value="TRANSPOSASE-RELATED"/>
    <property type="match status" value="1"/>
</dbReference>
<evidence type="ECO:0000256" key="2">
    <source>
        <dbReference type="SAM" id="MobiDB-lite"/>
    </source>
</evidence>
<feature type="region of interest" description="Disordered" evidence="2">
    <location>
        <begin position="374"/>
        <end position="456"/>
    </location>
</feature>
<dbReference type="InterPro" id="IPR010095">
    <property type="entry name" value="Cas12f1-like_TNB"/>
</dbReference>
<dbReference type="Pfam" id="PF07282">
    <property type="entry name" value="Cas12f1-like_TNB"/>
    <property type="match status" value="1"/>
</dbReference>
<evidence type="ECO:0000256" key="1">
    <source>
        <dbReference type="ARBA" id="ARBA00023125"/>
    </source>
</evidence>